<gene>
    <name evidence="3" type="ORF">HNQ88_004850</name>
</gene>
<dbReference type="RefSeq" id="WP_309942833.1">
    <property type="nucleotide sequence ID" value="NZ_AP025309.1"/>
</dbReference>
<dbReference type="Gene3D" id="3.90.1530.10">
    <property type="entry name" value="Conserved hypothetical protein from pyrococcus furiosus pfu- 392566-001, ParB domain"/>
    <property type="match status" value="1"/>
</dbReference>
<name>A0AAE3XTF1_9BACT</name>
<proteinExistence type="predicted"/>
<feature type="region of interest" description="Disordered" evidence="1">
    <location>
        <begin position="144"/>
        <end position="165"/>
    </location>
</feature>
<dbReference type="CDD" id="cd16387">
    <property type="entry name" value="ParB_N_Srx"/>
    <property type="match status" value="1"/>
</dbReference>
<sequence>MAKKSFSVINTRRSSGGMSVINEMKQNINILPELRDLIPPLLPDEFDQLKSNISKEGVREPILIWEYEENKYTIVDGHNRYRCVQEIGSEKVSWSVKRLEFENLNLVKDWMINNQLGRRNLSPSQASYLRGLLYDTKKLAQGAQEGSANASKNKDAESAPLKKGKTVDHIAQRTGVSSRTIFEDHKFQKALDKVGVTNPELKSNILSGRIKVRKKDLIDFEKSNEDEFENFIKSSDKTKSVKSFNHSENKLTAFKVLLTELDNESKPSEKQLNKLSTSFDELIKYLKNK</sequence>
<evidence type="ECO:0000259" key="2">
    <source>
        <dbReference type="SMART" id="SM00470"/>
    </source>
</evidence>
<comment type="caution">
    <text evidence="3">The sequence shown here is derived from an EMBL/GenBank/DDBJ whole genome shotgun (WGS) entry which is preliminary data.</text>
</comment>
<dbReference type="Pfam" id="PF02195">
    <property type="entry name" value="ParB_N"/>
    <property type="match status" value="1"/>
</dbReference>
<dbReference type="AlphaFoldDB" id="A0AAE3XTF1"/>
<accession>A0AAE3XTF1</accession>
<evidence type="ECO:0000313" key="4">
    <source>
        <dbReference type="Proteomes" id="UP001185092"/>
    </source>
</evidence>
<evidence type="ECO:0000256" key="1">
    <source>
        <dbReference type="SAM" id="MobiDB-lite"/>
    </source>
</evidence>
<reference evidence="3" key="1">
    <citation type="submission" date="2023-07" db="EMBL/GenBank/DDBJ databases">
        <title>Genomic Encyclopedia of Type Strains, Phase IV (KMG-IV): sequencing the most valuable type-strain genomes for metagenomic binning, comparative biology and taxonomic classification.</title>
        <authorList>
            <person name="Goeker M."/>
        </authorList>
    </citation>
    <scope>NUCLEOTIDE SEQUENCE</scope>
    <source>
        <strain evidence="3">DSM 26174</strain>
    </source>
</reference>
<protein>
    <recommendedName>
        <fullName evidence="2">ParB-like N-terminal domain-containing protein</fullName>
    </recommendedName>
</protein>
<evidence type="ECO:0000313" key="3">
    <source>
        <dbReference type="EMBL" id="MDR6241763.1"/>
    </source>
</evidence>
<keyword evidence="4" id="KW-1185">Reference proteome</keyword>
<dbReference type="InterPro" id="IPR036086">
    <property type="entry name" value="ParB/Sulfiredoxin_sf"/>
</dbReference>
<dbReference type="SUPFAM" id="SSF110849">
    <property type="entry name" value="ParB/Sulfiredoxin"/>
    <property type="match status" value="1"/>
</dbReference>
<feature type="domain" description="ParB-like N-terminal" evidence="2">
    <location>
        <begin position="24"/>
        <end position="115"/>
    </location>
</feature>
<dbReference type="EMBL" id="JAVDQD010000011">
    <property type="protein sequence ID" value="MDR6241763.1"/>
    <property type="molecule type" value="Genomic_DNA"/>
</dbReference>
<dbReference type="SMART" id="SM00470">
    <property type="entry name" value="ParB"/>
    <property type="match status" value="1"/>
</dbReference>
<dbReference type="Proteomes" id="UP001185092">
    <property type="component" value="Unassembled WGS sequence"/>
</dbReference>
<organism evidence="3 4">
    <name type="scientific">Aureibacter tunicatorum</name>
    <dbReference type="NCBI Taxonomy" id="866807"/>
    <lineage>
        <taxon>Bacteria</taxon>
        <taxon>Pseudomonadati</taxon>
        <taxon>Bacteroidota</taxon>
        <taxon>Cytophagia</taxon>
        <taxon>Cytophagales</taxon>
        <taxon>Persicobacteraceae</taxon>
        <taxon>Aureibacter</taxon>
    </lineage>
</organism>
<dbReference type="InterPro" id="IPR003115">
    <property type="entry name" value="ParB_N"/>
</dbReference>